<keyword evidence="3" id="KW-0677">Repeat</keyword>
<keyword evidence="7" id="KW-0539">Nucleus</keyword>
<feature type="compositionally biased region" description="Basic and acidic residues" evidence="9">
    <location>
        <begin position="580"/>
        <end position="593"/>
    </location>
</feature>
<feature type="region of interest" description="Disordered" evidence="9">
    <location>
        <begin position="142"/>
        <end position="173"/>
    </location>
</feature>
<gene>
    <name evidence="11" type="ORF">G7Z17_g11149</name>
</gene>
<dbReference type="InterPro" id="IPR050331">
    <property type="entry name" value="Zinc_finger"/>
</dbReference>
<feature type="region of interest" description="Disordered" evidence="9">
    <location>
        <begin position="580"/>
        <end position="622"/>
    </location>
</feature>
<dbReference type="PANTHER" id="PTHR16515:SF2">
    <property type="entry name" value="PR DOMAIN ZINC FINGER PROTEIN 4"/>
    <property type="match status" value="1"/>
</dbReference>
<name>A0A9P5H046_9HYPO</name>
<evidence type="ECO:0000259" key="10">
    <source>
        <dbReference type="PROSITE" id="PS50157"/>
    </source>
</evidence>
<dbReference type="PROSITE" id="PS00028">
    <property type="entry name" value="ZINC_FINGER_C2H2_1"/>
    <property type="match status" value="2"/>
</dbReference>
<dbReference type="GO" id="GO:0008270">
    <property type="term" value="F:zinc ion binding"/>
    <property type="evidence" value="ECO:0007669"/>
    <property type="project" value="UniProtKB-KW"/>
</dbReference>
<dbReference type="AlphaFoldDB" id="A0A9P5H046"/>
<keyword evidence="2" id="KW-0479">Metal-binding</keyword>
<evidence type="ECO:0000256" key="4">
    <source>
        <dbReference type="ARBA" id="ARBA00022771"/>
    </source>
</evidence>
<keyword evidence="6" id="KW-0238">DNA-binding</keyword>
<dbReference type="EMBL" id="JAANBB010000403">
    <property type="protein sequence ID" value="KAF7542948.1"/>
    <property type="molecule type" value="Genomic_DNA"/>
</dbReference>
<evidence type="ECO:0000256" key="1">
    <source>
        <dbReference type="ARBA" id="ARBA00004123"/>
    </source>
</evidence>
<evidence type="ECO:0000313" key="12">
    <source>
        <dbReference type="Proteomes" id="UP000722485"/>
    </source>
</evidence>
<dbReference type="InterPro" id="IPR013087">
    <property type="entry name" value="Znf_C2H2_type"/>
</dbReference>
<evidence type="ECO:0000256" key="9">
    <source>
        <dbReference type="SAM" id="MobiDB-lite"/>
    </source>
</evidence>
<proteinExistence type="predicted"/>
<feature type="compositionally biased region" description="Acidic residues" evidence="9">
    <location>
        <begin position="298"/>
        <end position="313"/>
    </location>
</feature>
<dbReference type="Proteomes" id="UP000722485">
    <property type="component" value="Unassembled WGS sequence"/>
</dbReference>
<dbReference type="InterPro" id="IPR036236">
    <property type="entry name" value="Znf_C2H2_sf"/>
</dbReference>
<dbReference type="Gene3D" id="3.30.160.60">
    <property type="entry name" value="Classic Zinc Finger"/>
    <property type="match status" value="1"/>
</dbReference>
<dbReference type="GO" id="GO:0010468">
    <property type="term" value="P:regulation of gene expression"/>
    <property type="evidence" value="ECO:0007669"/>
    <property type="project" value="TreeGrafter"/>
</dbReference>
<dbReference type="SMART" id="SM00355">
    <property type="entry name" value="ZnF_C2H2"/>
    <property type="match status" value="3"/>
</dbReference>
<feature type="domain" description="C2H2-type" evidence="10">
    <location>
        <begin position="419"/>
        <end position="446"/>
    </location>
</feature>
<feature type="compositionally biased region" description="Polar residues" evidence="9">
    <location>
        <begin position="149"/>
        <end position="160"/>
    </location>
</feature>
<dbReference type="SUPFAM" id="SSF57667">
    <property type="entry name" value="beta-beta-alpha zinc fingers"/>
    <property type="match status" value="1"/>
</dbReference>
<feature type="compositionally biased region" description="Basic and acidic residues" evidence="9">
    <location>
        <begin position="314"/>
        <end position="329"/>
    </location>
</feature>
<feature type="region of interest" description="Disordered" evidence="9">
    <location>
        <begin position="247"/>
        <end position="340"/>
    </location>
</feature>
<dbReference type="PANTHER" id="PTHR16515">
    <property type="entry name" value="PR DOMAIN ZINC FINGER PROTEIN"/>
    <property type="match status" value="1"/>
</dbReference>
<evidence type="ECO:0000313" key="11">
    <source>
        <dbReference type="EMBL" id="KAF7542948.1"/>
    </source>
</evidence>
<evidence type="ECO:0000256" key="2">
    <source>
        <dbReference type="ARBA" id="ARBA00022723"/>
    </source>
</evidence>
<protein>
    <recommendedName>
        <fullName evidence="10">C2H2-type domain-containing protein</fullName>
    </recommendedName>
</protein>
<feature type="compositionally biased region" description="Polar residues" evidence="9">
    <location>
        <begin position="247"/>
        <end position="257"/>
    </location>
</feature>
<feature type="compositionally biased region" description="Low complexity" evidence="9">
    <location>
        <begin position="31"/>
        <end position="40"/>
    </location>
</feature>
<dbReference type="OrthoDB" id="6077919at2759"/>
<comment type="subcellular location">
    <subcellularLocation>
        <location evidence="1">Nucleus</location>
    </subcellularLocation>
</comment>
<feature type="compositionally biased region" description="Basic and acidic residues" evidence="9">
    <location>
        <begin position="262"/>
        <end position="272"/>
    </location>
</feature>
<feature type="compositionally biased region" description="Polar residues" evidence="9">
    <location>
        <begin position="17"/>
        <end position="30"/>
    </location>
</feature>
<evidence type="ECO:0000256" key="3">
    <source>
        <dbReference type="ARBA" id="ARBA00022737"/>
    </source>
</evidence>
<keyword evidence="12" id="KW-1185">Reference proteome</keyword>
<keyword evidence="5" id="KW-0862">Zinc</keyword>
<accession>A0A9P5H046</accession>
<evidence type="ECO:0000256" key="7">
    <source>
        <dbReference type="ARBA" id="ARBA00023242"/>
    </source>
</evidence>
<keyword evidence="4 8" id="KW-0863">Zinc-finger</keyword>
<comment type="caution">
    <text evidence="11">The sequence shown here is derived from an EMBL/GenBank/DDBJ whole genome shotgun (WGS) entry which is preliminary data.</text>
</comment>
<evidence type="ECO:0000256" key="8">
    <source>
        <dbReference type="PROSITE-ProRule" id="PRU00042"/>
    </source>
</evidence>
<dbReference type="PROSITE" id="PS50157">
    <property type="entry name" value="ZINC_FINGER_C2H2_2"/>
    <property type="match status" value="2"/>
</dbReference>
<sequence length="676" mass="75375">MDTSNSGPVRRSGIESLGSSHQQYGPNRTPSAQQASAKQQPYPWNIARFYSVNDSPWVPQGIITGIPTDTQHGQHMSGSVGFPAAASFQNYRSGALPSECDTNNGDSGYGGSGAPFSIEATSVCDDDQNPEAQNTAQLIESFHLGGPPLSNSSQLPTWSHSRPPPSVATAPPSGDLKHYCSECNTWLKTRSELNVPQKASPSSGRGLTTFAPTYVAFIKRSVPPTTTSQNTYIELDEDLDSMLQNSTHASFEKSQSGLAPAHGEDNFLRPDILHGSGQRPLQSSLESVSRDVELSMSTDDDEPGSLDDVTEPAEYDKERSSVSERDVTHSKGPQMLQSQPEQCDIKMTDTGQEQSISAPRALSEMIPANLLGLARDPGALVEYLKKLPRELLKSALDGEPDDVKTASSFQDLTNQKILNPCTECNKTFARPCELKKHLKRHEKPYGCTFYHCSKAFGSKNDWKRHESSQHWQLESWKCEDKKMNQTQPCDKVCHRRESFKNHLNKEHMMTDGKAIEEKLERCRIGRHCDDRFWCGFCSKIIEITGEVVNAWTKRCDHIDDHFSGRDGKRKMNISEWIYVESRDQNRENGERESNSQPSTPDSGTSSTLKRKSGSEADTVSYKKQRQEKEYMWKCCGQSMQMKTSSQCFECDHQRCVGNCDIEVHQSQDDGLDTDSD</sequence>
<dbReference type="GO" id="GO:0005634">
    <property type="term" value="C:nucleus"/>
    <property type="evidence" value="ECO:0007669"/>
    <property type="project" value="TreeGrafter"/>
</dbReference>
<feature type="compositionally biased region" description="Polar residues" evidence="9">
    <location>
        <begin position="594"/>
        <end position="607"/>
    </location>
</feature>
<reference evidence="11" key="1">
    <citation type="submission" date="2020-03" db="EMBL/GenBank/DDBJ databases">
        <title>Draft Genome Sequence of Cylindrodendrum hubeiense.</title>
        <authorList>
            <person name="Buettner E."/>
            <person name="Kellner H."/>
        </authorList>
    </citation>
    <scope>NUCLEOTIDE SEQUENCE</scope>
    <source>
        <strain evidence="11">IHI 201604</strain>
    </source>
</reference>
<feature type="region of interest" description="Disordered" evidence="9">
    <location>
        <begin position="1"/>
        <end position="40"/>
    </location>
</feature>
<evidence type="ECO:0000256" key="5">
    <source>
        <dbReference type="ARBA" id="ARBA00022833"/>
    </source>
</evidence>
<feature type="domain" description="C2H2-type" evidence="10">
    <location>
        <begin position="445"/>
        <end position="470"/>
    </location>
</feature>
<evidence type="ECO:0000256" key="6">
    <source>
        <dbReference type="ARBA" id="ARBA00023125"/>
    </source>
</evidence>
<organism evidence="11 12">
    <name type="scientific">Cylindrodendrum hubeiense</name>
    <dbReference type="NCBI Taxonomy" id="595255"/>
    <lineage>
        <taxon>Eukaryota</taxon>
        <taxon>Fungi</taxon>
        <taxon>Dikarya</taxon>
        <taxon>Ascomycota</taxon>
        <taxon>Pezizomycotina</taxon>
        <taxon>Sordariomycetes</taxon>
        <taxon>Hypocreomycetidae</taxon>
        <taxon>Hypocreales</taxon>
        <taxon>Nectriaceae</taxon>
        <taxon>Cylindrodendrum</taxon>
    </lineage>
</organism>